<accession>A1ALB7</accession>
<gene>
    <name evidence="1" type="ordered locus">Ppro_0506</name>
</gene>
<dbReference type="HOGENOM" id="CLU_2555270_0_0_7"/>
<proteinExistence type="predicted"/>
<dbReference type="EMBL" id="CP000482">
    <property type="protein sequence ID" value="ABK98137.1"/>
    <property type="molecule type" value="Genomic_DNA"/>
</dbReference>
<dbReference type="STRING" id="338966.Ppro_0506"/>
<evidence type="ECO:0000313" key="1">
    <source>
        <dbReference type="EMBL" id="ABK98137.1"/>
    </source>
</evidence>
<reference evidence="1 2" key="1">
    <citation type="submission" date="2006-10" db="EMBL/GenBank/DDBJ databases">
        <title>Complete sequence of chromosome of Pelobacter propionicus DSM 2379.</title>
        <authorList>
            <consortium name="US DOE Joint Genome Institute"/>
            <person name="Copeland A."/>
            <person name="Lucas S."/>
            <person name="Lapidus A."/>
            <person name="Barry K."/>
            <person name="Detter J.C."/>
            <person name="Glavina del Rio T."/>
            <person name="Hammon N."/>
            <person name="Israni S."/>
            <person name="Dalin E."/>
            <person name="Tice H."/>
            <person name="Pitluck S."/>
            <person name="Saunders E."/>
            <person name="Brettin T."/>
            <person name="Bruce D."/>
            <person name="Han C."/>
            <person name="Tapia R."/>
            <person name="Schmutz J."/>
            <person name="Larimer F."/>
            <person name="Land M."/>
            <person name="Hauser L."/>
            <person name="Kyrpides N."/>
            <person name="Kim E."/>
            <person name="Lovley D."/>
            <person name="Richardson P."/>
        </authorList>
    </citation>
    <scope>NUCLEOTIDE SEQUENCE [LARGE SCALE GENOMIC DNA]</scope>
    <source>
        <strain evidence="2">DSM 2379 / NBRC 103807 / OttBd1</strain>
    </source>
</reference>
<dbReference type="AlphaFoldDB" id="A1ALB7"/>
<dbReference type="Proteomes" id="UP000006732">
    <property type="component" value="Chromosome"/>
</dbReference>
<organism evidence="1 2">
    <name type="scientific">Pelobacter propionicus (strain DSM 2379 / NBRC 103807 / OttBd1)</name>
    <dbReference type="NCBI Taxonomy" id="338966"/>
    <lineage>
        <taxon>Bacteria</taxon>
        <taxon>Pseudomonadati</taxon>
        <taxon>Thermodesulfobacteriota</taxon>
        <taxon>Desulfuromonadia</taxon>
        <taxon>Desulfuromonadales</taxon>
        <taxon>Desulfuromonadaceae</taxon>
        <taxon>Pelobacter</taxon>
    </lineage>
</organism>
<sequence>MNRDAEYYASACGAGVRIGCENRVYTFSNPGDDQGVESGLARICRQEERHIACDILDQSRIAPMVLRFEMERLAGNAGEQSR</sequence>
<dbReference type="KEGG" id="ppd:Ppro_0506"/>
<keyword evidence="2" id="KW-1185">Reference proteome</keyword>
<name>A1ALB7_PELPD</name>
<evidence type="ECO:0000313" key="2">
    <source>
        <dbReference type="Proteomes" id="UP000006732"/>
    </source>
</evidence>
<protein>
    <submittedName>
        <fullName evidence="1">Uncharacterized protein</fullName>
    </submittedName>
</protein>